<feature type="site" description="Important for catalytic activity, responsible for pKa modulation of the active site Glu and correct orientation of both the proton donor and substrate" evidence="5">
    <location>
        <position position="171"/>
    </location>
</feature>
<dbReference type="InterPro" id="IPR023296">
    <property type="entry name" value="Glyco_hydro_beta-prop_sf"/>
</dbReference>
<dbReference type="AlphaFoldDB" id="A0A1J9Q0W8"/>
<dbReference type="CDD" id="cd18827">
    <property type="entry name" value="GH43_XlnD-like"/>
    <property type="match status" value="1"/>
</dbReference>
<dbReference type="VEuPathDB" id="FungiDB:AJ78_05750"/>
<evidence type="ECO:0000256" key="4">
    <source>
        <dbReference type="ARBA" id="ARBA00023295"/>
    </source>
</evidence>
<evidence type="ECO:0000313" key="7">
    <source>
        <dbReference type="EMBL" id="OJD13827.1"/>
    </source>
</evidence>
<dbReference type="Gene3D" id="2.115.10.20">
    <property type="entry name" value="Glycosyl hydrolase domain, family 43"/>
    <property type="match status" value="1"/>
</dbReference>
<reference evidence="7 8" key="1">
    <citation type="submission" date="2015-07" db="EMBL/GenBank/DDBJ databases">
        <title>Emmonsia species relationships and genome sequence.</title>
        <authorList>
            <consortium name="The Broad Institute Genomics Platform"/>
            <person name="Cuomo C.A."/>
            <person name="Munoz J.F."/>
            <person name="Imamovic A."/>
            <person name="Priest M.E."/>
            <person name="Young S."/>
            <person name="Clay O.K."/>
            <person name="McEwen J.G."/>
        </authorList>
    </citation>
    <scope>NUCLEOTIDE SEQUENCE [LARGE SCALE GENOMIC DNA]</scope>
    <source>
        <strain evidence="7 8">UAMH 9510</strain>
    </source>
</reference>
<sequence length="348" mass="39154">MLKLFHEPTLLLPLLLFLLLFTVNVPLTLAYSNDRLRLRYPSLRTKTGNPILDGWYADPELRIFEKHYYLYPTYSAAFDQQTFFEAFVSSDLVTWTPVGRILDFVDVPWSNYSAAWAPSVGYKNGLYYLYFAAGNGVGIGVAVASSPAGPFRDALGKPLVGEYLYGAQPIDAMVFMDGPGPNGGSGEGRHYLYWGGRGHAVVAELAEDMVSFTGEFIEVTPEKEYVEGPWMLKRNGVYYFMYSVGNWTDNSYGVKYVKGNSPMGPFTRPSKLILTGDPNVATSTGHNSVFNIGEDYYIVYHRRYWTDATRDHRVVCIDKMFFDEHGEINLVKITDEGVDGRNLSNSML</sequence>
<evidence type="ECO:0000256" key="5">
    <source>
        <dbReference type="PIRSR" id="PIRSR606710-2"/>
    </source>
</evidence>
<keyword evidence="4 6" id="KW-0326">Glycosidase</keyword>
<organism evidence="7 8">
    <name type="scientific">Emergomyces pasteurianus Ep9510</name>
    <dbReference type="NCBI Taxonomy" id="1447872"/>
    <lineage>
        <taxon>Eukaryota</taxon>
        <taxon>Fungi</taxon>
        <taxon>Dikarya</taxon>
        <taxon>Ascomycota</taxon>
        <taxon>Pezizomycotina</taxon>
        <taxon>Eurotiomycetes</taxon>
        <taxon>Eurotiomycetidae</taxon>
        <taxon>Onygenales</taxon>
        <taxon>Ajellomycetaceae</taxon>
        <taxon>Emergomyces</taxon>
    </lineage>
</organism>
<dbReference type="InterPro" id="IPR006710">
    <property type="entry name" value="Glyco_hydro_43"/>
</dbReference>
<keyword evidence="2 6" id="KW-0378">Hydrolase</keyword>
<keyword evidence="3" id="KW-0119">Carbohydrate metabolism</keyword>
<evidence type="ECO:0000256" key="6">
    <source>
        <dbReference type="RuleBase" id="RU361187"/>
    </source>
</evidence>
<dbReference type="GO" id="GO:0005975">
    <property type="term" value="P:carbohydrate metabolic process"/>
    <property type="evidence" value="ECO:0007669"/>
    <property type="project" value="InterPro"/>
</dbReference>
<proteinExistence type="inferred from homology"/>
<dbReference type="PANTHER" id="PTHR43772:SF2">
    <property type="entry name" value="PUTATIVE (AFU_ORTHOLOGUE AFUA_2G04480)-RELATED"/>
    <property type="match status" value="1"/>
</dbReference>
<accession>A0A1J9Q0W8</accession>
<comment type="similarity">
    <text evidence="1 6">Belongs to the glycosyl hydrolase 43 family.</text>
</comment>
<comment type="caution">
    <text evidence="7">The sequence shown here is derived from an EMBL/GenBank/DDBJ whole genome shotgun (WGS) entry which is preliminary data.</text>
</comment>
<evidence type="ECO:0000256" key="3">
    <source>
        <dbReference type="ARBA" id="ARBA00023277"/>
    </source>
</evidence>
<dbReference type="SUPFAM" id="SSF75005">
    <property type="entry name" value="Arabinanase/levansucrase/invertase"/>
    <property type="match status" value="1"/>
</dbReference>
<dbReference type="GO" id="GO:0004553">
    <property type="term" value="F:hydrolase activity, hydrolyzing O-glycosyl compounds"/>
    <property type="evidence" value="ECO:0007669"/>
    <property type="project" value="InterPro"/>
</dbReference>
<name>A0A1J9Q0W8_9EURO</name>
<dbReference type="Proteomes" id="UP000182235">
    <property type="component" value="Unassembled WGS sequence"/>
</dbReference>
<dbReference type="STRING" id="1447872.A0A1J9Q0W8"/>
<dbReference type="InterPro" id="IPR052176">
    <property type="entry name" value="Glycosyl_Hydrlase_43_Enz"/>
</dbReference>
<evidence type="ECO:0000313" key="8">
    <source>
        <dbReference type="Proteomes" id="UP000182235"/>
    </source>
</evidence>
<keyword evidence="8" id="KW-1185">Reference proteome</keyword>
<dbReference type="PANTHER" id="PTHR43772">
    <property type="entry name" value="ENDO-1,4-BETA-XYLANASE"/>
    <property type="match status" value="1"/>
</dbReference>
<dbReference type="Pfam" id="PF04616">
    <property type="entry name" value="Glyco_hydro_43"/>
    <property type="match status" value="1"/>
</dbReference>
<protein>
    <submittedName>
        <fullName evidence="7">Uncharacterized protein</fullName>
    </submittedName>
</protein>
<gene>
    <name evidence="7" type="ORF">AJ78_05750</name>
</gene>
<dbReference type="OrthoDB" id="5211809at2759"/>
<dbReference type="EMBL" id="LGRN01000264">
    <property type="protein sequence ID" value="OJD13827.1"/>
    <property type="molecule type" value="Genomic_DNA"/>
</dbReference>
<evidence type="ECO:0000256" key="1">
    <source>
        <dbReference type="ARBA" id="ARBA00009865"/>
    </source>
</evidence>
<evidence type="ECO:0000256" key="2">
    <source>
        <dbReference type="ARBA" id="ARBA00022801"/>
    </source>
</evidence>